<feature type="region of interest" description="Disordered" evidence="5">
    <location>
        <begin position="1"/>
        <end position="41"/>
    </location>
</feature>
<dbReference type="GO" id="GO:0016514">
    <property type="term" value="C:SWI/SNF complex"/>
    <property type="evidence" value="ECO:0007669"/>
    <property type="project" value="InterPro"/>
</dbReference>
<feature type="compositionally biased region" description="Gly residues" evidence="5">
    <location>
        <begin position="1412"/>
        <end position="1421"/>
    </location>
</feature>
<dbReference type="GO" id="GO:0003677">
    <property type="term" value="F:DNA binding"/>
    <property type="evidence" value="ECO:0007669"/>
    <property type="project" value="InterPro"/>
</dbReference>
<dbReference type="InterPro" id="IPR036431">
    <property type="entry name" value="ARID_dom_sf"/>
</dbReference>
<evidence type="ECO:0000256" key="2">
    <source>
        <dbReference type="ARBA" id="ARBA00022553"/>
    </source>
</evidence>
<evidence type="ECO:0000313" key="8">
    <source>
        <dbReference type="Proteomes" id="UP000503349"/>
    </source>
</evidence>
<dbReference type="GO" id="GO:0005654">
    <property type="term" value="C:nucleoplasm"/>
    <property type="evidence" value="ECO:0007669"/>
    <property type="project" value="TreeGrafter"/>
</dbReference>
<feature type="compositionally biased region" description="Polar residues" evidence="5">
    <location>
        <begin position="802"/>
        <end position="812"/>
    </location>
</feature>
<feature type="region of interest" description="Disordered" evidence="5">
    <location>
        <begin position="56"/>
        <end position="117"/>
    </location>
</feature>
<feature type="compositionally biased region" description="Low complexity" evidence="5">
    <location>
        <begin position="681"/>
        <end position="700"/>
    </location>
</feature>
<feature type="region of interest" description="Disordered" evidence="5">
    <location>
        <begin position="953"/>
        <end position="1015"/>
    </location>
</feature>
<feature type="compositionally biased region" description="Low complexity" evidence="5">
    <location>
        <begin position="411"/>
        <end position="425"/>
    </location>
</feature>
<feature type="compositionally biased region" description="Polar residues" evidence="5">
    <location>
        <begin position="1725"/>
        <end position="1744"/>
    </location>
</feature>
<feature type="compositionally biased region" description="Low complexity" evidence="5">
    <location>
        <begin position="1004"/>
        <end position="1015"/>
    </location>
</feature>
<dbReference type="Gene3D" id="1.10.150.60">
    <property type="entry name" value="ARID DNA-binding domain"/>
    <property type="match status" value="1"/>
</dbReference>
<keyword evidence="3" id="KW-0156">Chromatin regulator</keyword>
<feature type="compositionally biased region" description="Pro residues" evidence="5">
    <location>
        <begin position="472"/>
        <end position="498"/>
    </location>
</feature>
<dbReference type="InterPro" id="IPR021906">
    <property type="entry name" value="BAF250/Osa"/>
</dbReference>
<feature type="domain" description="ARID" evidence="6">
    <location>
        <begin position="1030"/>
        <end position="1121"/>
    </location>
</feature>
<feature type="compositionally biased region" description="Pro residues" evidence="5">
    <location>
        <begin position="585"/>
        <end position="601"/>
    </location>
</feature>
<dbReference type="GO" id="GO:0006338">
    <property type="term" value="P:chromatin remodeling"/>
    <property type="evidence" value="ECO:0007669"/>
    <property type="project" value="InterPro"/>
</dbReference>
<dbReference type="GO" id="GO:0045893">
    <property type="term" value="P:positive regulation of DNA-templated transcription"/>
    <property type="evidence" value="ECO:0007669"/>
    <property type="project" value="TreeGrafter"/>
</dbReference>
<dbReference type="GO" id="GO:0031491">
    <property type="term" value="F:nucleosome binding"/>
    <property type="evidence" value="ECO:0007669"/>
    <property type="project" value="TreeGrafter"/>
</dbReference>
<feature type="region of interest" description="Disordered" evidence="5">
    <location>
        <begin position="1123"/>
        <end position="1310"/>
    </location>
</feature>
<feature type="region of interest" description="Disordered" evidence="5">
    <location>
        <begin position="277"/>
        <end position="939"/>
    </location>
</feature>
<dbReference type="InterPro" id="IPR011989">
    <property type="entry name" value="ARM-like"/>
</dbReference>
<dbReference type="Pfam" id="PF01388">
    <property type="entry name" value="ARID"/>
    <property type="match status" value="1"/>
</dbReference>
<feature type="compositionally biased region" description="Polar residues" evidence="5">
    <location>
        <begin position="826"/>
        <end position="841"/>
    </location>
</feature>
<dbReference type="Gene3D" id="1.25.10.10">
    <property type="entry name" value="Leucine-rich Repeat Variant"/>
    <property type="match status" value="1"/>
</dbReference>
<dbReference type="SUPFAM" id="SSF48371">
    <property type="entry name" value="ARM repeat"/>
    <property type="match status" value="1"/>
</dbReference>
<feature type="compositionally biased region" description="Low complexity" evidence="5">
    <location>
        <begin position="95"/>
        <end position="117"/>
    </location>
</feature>
<feature type="compositionally biased region" description="Polar residues" evidence="5">
    <location>
        <begin position="902"/>
        <end position="911"/>
    </location>
</feature>
<reference evidence="8" key="2">
    <citation type="submission" date="2019-02" db="EMBL/GenBank/DDBJ databases">
        <title>Opniocepnalus argus Var Kimnra genome.</title>
        <authorList>
            <person name="Zhou C."/>
            <person name="Xiao S."/>
        </authorList>
    </citation>
    <scope>NUCLEOTIDE SEQUENCE [LARGE SCALE GENOMIC DNA]</scope>
</reference>
<dbReference type="GO" id="GO:0071565">
    <property type="term" value="C:nBAF complex"/>
    <property type="evidence" value="ECO:0007669"/>
    <property type="project" value="TreeGrafter"/>
</dbReference>
<feature type="compositionally biased region" description="Polar residues" evidence="5">
    <location>
        <begin position="1185"/>
        <end position="1198"/>
    </location>
</feature>
<dbReference type="InterPro" id="IPR001606">
    <property type="entry name" value="ARID_dom"/>
</dbReference>
<evidence type="ECO:0000256" key="4">
    <source>
        <dbReference type="ARBA" id="ARBA00023242"/>
    </source>
</evidence>
<dbReference type="GO" id="GO:0035060">
    <property type="term" value="C:brahma complex"/>
    <property type="evidence" value="ECO:0007669"/>
    <property type="project" value="InterPro"/>
</dbReference>
<protein>
    <submittedName>
        <fullName evidence="7">AT-rich interactive domain-containing protein 1B</fullName>
    </submittedName>
</protein>
<feature type="compositionally biased region" description="Basic residues" evidence="5">
    <location>
        <begin position="848"/>
        <end position="867"/>
    </location>
</feature>
<dbReference type="SMART" id="SM00501">
    <property type="entry name" value="BRIGHT"/>
    <property type="match status" value="1"/>
</dbReference>
<feature type="compositionally biased region" description="Gly residues" evidence="5">
    <location>
        <begin position="889"/>
        <end position="899"/>
    </location>
</feature>
<feature type="compositionally biased region" description="Polar residues" evidence="5">
    <location>
        <begin position="656"/>
        <end position="670"/>
    </location>
</feature>
<evidence type="ECO:0000313" key="7">
    <source>
        <dbReference type="EMBL" id="KAF3703243.1"/>
    </source>
</evidence>
<feature type="compositionally biased region" description="Polar residues" evidence="5">
    <location>
        <begin position="730"/>
        <end position="744"/>
    </location>
</feature>
<evidence type="ECO:0000256" key="5">
    <source>
        <dbReference type="SAM" id="MobiDB-lite"/>
    </source>
</evidence>
<dbReference type="InterPro" id="IPR033388">
    <property type="entry name" value="BAF250_C"/>
</dbReference>
<reference evidence="7 8" key="1">
    <citation type="submission" date="2019-02" db="EMBL/GenBank/DDBJ databases">
        <title>Opniocepnalus argus genome.</title>
        <authorList>
            <person name="Zhou C."/>
            <person name="Xiao S."/>
        </authorList>
    </citation>
    <scope>NUCLEOTIDE SEQUENCE [LARGE SCALE GENOMIC DNA]</scope>
    <source>
        <strain evidence="7">OARG1902GOOAL</strain>
        <tissue evidence="7">Muscle</tissue>
    </source>
</reference>
<organism evidence="7 8">
    <name type="scientific">Channa argus</name>
    <name type="common">Northern snakehead</name>
    <name type="synonym">Ophicephalus argus</name>
    <dbReference type="NCBI Taxonomy" id="215402"/>
    <lineage>
        <taxon>Eukaryota</taxon>
        <taxon>Metazoa</taxon>
        <taxon>Chordata</taxon>
        <taxon>Craniata</taxon>
        <taxon>Vertebrata</taxon>
        <taxon>Euteleostomi</taxon>
        <taxon>Actinopterygii</taxon>
        <taxon>Neopterygii</taxon>
        <taxon>Teleostei</taxon>
        <taxon>Neoteleostei</taxon>
        <taxon>Acanthomorphata</taxon>
        <taxon>Anabantaria</taxon>
        <taxon>Anabantiformes</taxon>
        <taxon>Channoidei</taxon>
        <taxon>Channidae</taxon>
        <taxon>Channa</taxon>
    </lineage>
</organism>
<feature type="region of interest" description="Disordered" evidence="5">
    <location>
        <begin position="142"/>
        <end position="209"/>
    </location>
</feature>
<feature type="compositionally biased region" description="Pro residues" evidence="5">
    <location>
        <begin position="1443"/>
        <end position="1457"/>
    </location>
</feature>
<feature type="region of interest" description="Disordered" evidence="5">
    <location>
        <begin position="1412"/>
        <end position="1593"/>
    </location>
</feature>
<feature type="compositionally biased region" description="Polar residues" evidence="5">
    <location>
        <begin position="1142"/>
        <end position="1172"/>
    </location>
</feature>
<feature type="compositionally biased region" description="Polar residues" evidence="5">
    <location>
        <begin position="310"/>
        <end position="326"/>
    </location>
</feature>
<proteinExistence type="predicted"/>
<gene>
    <name evidence="7" type="ORF">EXN66_Car018931</name>
</gene>
<evidence type="ECO:0000259" key="6">
    <source>
        <dbReference type="PROSITE" id="PS51011"/>
    </source>
</evidence>
<dbReference type="GO" id="GO:0006357">
    <property type="term" value="P:regulation of transcription by RNA polymerase II"/>
    <property type="evidence" value="ECO:0007669"/>
    <property type="project" value="TreeGrafter"/>
</dbReference>
<feature type="compositionally biased region" description="Low complexity" evidence="5">
    <location>
        <begin position="602"/>
        <end position="623"/>
    </location>
</feature>
<dbReference type="PANTHER" id="PTHR12656">
    <property type="entry name" value="BRG-1 ASSOCIATED FACTOR 250 BAF250"/>
    <property type="match status" value="1"/>
</dbReference>
<feature type="compositionally biased region" description="Pro residues" evidence="5">
    <location>
        <begin position="1507"/>
        <end position="1519"/>
    </location>
</feature>
<dbReference type="SUPFAM" id="SSF46774">
    <property type="entry name" value="ARID-like"/>
    <property type="match status" value="1"/>
</dbReference>
<feature type="region of interest" description="Disordered" evidence="5">
    <location>
        <begin position="1707"/>
        <end position="1749"/>
    </location>
</feature>
<feature type="compositionally biased region" description="Gly residues" evidence="5">
    <location>
        <begin position="285"/>
        <end position="295"/>
    </location>
</feature>
<keyword evidence="8" id="KW-1185">Reference proteome</keyword>
<feature type="compositionally biased region" description="Low complexity" evidence="5">
    <location>
        <begin position="446"/>
        <end position="471"/>
    </location>
</feature>
<dbReference type="InterPro" id="IPR016024">
    <property type="entry name" value="ARM-type_fold"/>
</dbReference>
<keyword evidence="4" id="KW-0539">Nucleus</keyword>
<evidence type="ECO:0000256" key="3">
    <source>
        <dbReference type="ARBA" id="ARBA00022853"/>
    </source>
</evidence>
<name>A0A6G1QLQ4_CHAAH</name>
<dbReference type="PANTHER" id="PTHR12656:SF11">
    <property type="entry name" value="AT-RICH INTERACTIVE DOMAIN-CONTAINING PROTEIN 1B"/>
    <property type="match status" value="1"/>
</dbReference>
<dbReference type="PROSITE" id="PS51011">
    <property type="entry name" value="ARID"/>
    <property type="match status" value="1"/>
</dbReference>
<dbReference type="OrthoDB" id="8709537at2759"/>
<dbReference type="EMBL" id="CM015729">
    <property type="protein sequence ID" value="KAF3703243.1"/>
    <property type="molecule type" value="Genomic_DNA"/>
</dbReference>
<dbReference type="Pfam" id="PF12031">
    <property type="entry name" value="BAF250_C"/>
    <property type="match status" value="1"/>
</dbReference>
<comment type="subcellular location">
    <subcellularLocation>
        <location evidence="1">Nucleus</location>
    </subcellularLocation>
</comment>
<feature type="compositionally biased region" description="Pro residues" evidence="5">
    <location>
        <begin position="1583"/>
        <end position="1592"/>
    </location>
</feature>
<evidence type="ECO:0000256" key="1">
    <source>
        <dbReference type="ARBA" id="ARBA00004123"/>
    </source>
</evidence>
<feature type="compositionally biased region" description="Low complexity" evidence="5">
    <location>
        <begin position="554"/>
        <end position="571"/>
    </location>
</feature>
<feature type="compositionally biased region" description="Polar residues" evidence="5">
    <location>
        <begin position="1543"/>
        <end position="1559"/>
    </location>
</feature>
<accession>A0A6G1QLQ4</accession>
<sequence length="2242" mass="239337">MNNVHPEADPEDMNTTAGESGTRGDGADKRPGFGSNVPDMEMLSVRKVKTLGCSGGEATVAAGTGATGIGPPPLPPSSSSSSHRHTPPLFTQFLQQQRSQRQSHSNSTTNNSSSSNNNIIIQRGEAHHGGEENIVLVGTSRAEERHQQHQLNTSEEEEERMDASLGSATNSTNNNPPPTGTSSEFNHYYGNGRGGPCFDQHGGQQSPGTGVTAALSVHNAMDQVQNSHEGFSNNSPYNHYPNYRPGYGNSGYGGMMSPSRQGNNLMGLGSGSSAKAAMAATSSPSGGGGVSGGNGAAFQRFPGQGQQQQHPSGATPTLNQLLTSPSPMMRGYGSGYPDYNHPNAQPQPSMGMAKDMGSQYSSAPHGWGGQQRNHPTVSPGNNGQGSGRSQGPPMDPMAMKRSQLYGMSNNPYSQQQPYSGQPYGSLSPHRYPMGMPSRGQMGIGGMQYPQQQMSSQYGQQQQQNMGGYCQPGQPPYFSPPQQQPAAPSQPPYMQPRPLPQQEVPQEAYGGRGQSAAMTPGKPNHEEMSLSQQERPSSLPDLSGSIDDLPTGTEVAVSSGASGSGSVQGDQGTPARSPFSPHISPRLPPPTRTGPSPSPSPSPAGSSNQSRSGPLSPNNSGPGPQLTPQFSGPGPDVGPHSSQSAMTQDRGFPPSMQRGTSGPQFGPQQSTPSMSPHPAPGGPMHHGSYQQGGSYGQYGPPGNYPRPPHYGGAPSANYHGPGPGPGLANSLGLNASSPMHGQGPSTPAGRGPGPVAGGRPYPAGGSTMAPTSPGMPQPAGQGMGPPGPNASRKPLEVGHNAGPSANSSSSIAPTAQGRPPFTRSPVYHNQSWPGGQPALSSTLHSSHPPLHHQHHPHPPLPHPPHHSHQATSAQMPSEHYGQGSYPGIASMGGIGPGGPGVPYTQQPGSNSERMMPQGPPYNTQPSGPMMMAAEGMGTHPDAKQRVELSKECVGPATEQAKKKDSYSSQCVSQPPTPSPMSPSSASLSSCHGEDSDSISSPAWLKTSTSPKPSVSTMTNEKITRLYDMGAEPERRMWVDRYLSFMEERGTPVPNLPAVGKKPLDLCRLYLAVREIGGLAMVNKNKKWRELSSLLNVGTSSSSASSLKKQYIQYLFAYECKVERGEEPPPEALGPTGDAKKPPSLQTKIQPPSPANSGSLQGPNTPQSSSSSLTEAPGDLKPPTPVSTPHSQMAQQTGNRNVGGVSVQDPFSEGSDPAFHNKRGAGPSGTPYQQGGGPTEPSMRIQYDANKDPYGVPRKVPGPGPSEAFGPSHMPSGAMQDIYPRGPPSGPLTGMGPRSQYPYGPSYERRPDHVMGPEGGMAPPGGQNSMGVSGNEAGMYVTNRYTHQRHGHDGYGQQYPHSMAYSSHQPLYPQQQGYKRPMDGFYPPSKRHEGDGFGVQQYGSQQPDMFGPYGAGGGGGGYMGPERRPVQGQYSYPYSRDRQGGPPPHSMMGSGPPPVSGEGPQANMWHPRTEMGYTYNRHGQGPHYPGINQGDDQEGRAPQDNQWPPSHPGQRQPPFPPQSSSSSSPSMPPLPSRQPPSSFQATPTVPNHVTRSHSPSSFPRPMGGSLSPNSTSYLPSMKKPGVPPGPPPASGLPLIHRAVSFPPSSVEATLPKLKPRRRLTVKDTGTPEAWRVMMSLKSGLLGESTWALDTINILLFDDSTVGSFNLTQLPGFLELIVEYYRRCLIQIFGILEEYEVGAEGQRTLLGPLSNHPEELETPKEPPASTSMSNRQSTEEQGTQRLSVEQVEGKSPLVTAVSTINAEDKGKDSKPVLKEEVEMKREHEEQAEPQPYQASKYDKLPIKVEERGEQWQEVEQRWTELRQPNGFISGLLHWKAGGGDSTSYIQTHFERRTGDFMPPSPAEREEKWKGGGQGREEVEENLPCGEETPRETEQDSLSEVKGHILLAQSPISQLEDEPRCWDEAPLSTAESWQDALTTRCICISNIVRGLSFVPGNDAELSRHPGLVLILGRLVLLHHHHPRRKRTPPAYQREEEQGLACSRDEWWWDCLGAVRENTLVTLANISGQLDLSLYPESICLPILDGLLHWMVCPSAEAQDPFSSAGGFSSLTPKRLVLECLCKLSIQDCNVDLLLATPPFSRQQKLFSTLVGLIGERKSQVCREMAVAVLSNLAQGDPTAARAIALQKGSVGTLIGFLEDSVAMAQYQQNPHSLLHVATPSEPPSINMMCRAAKALLAIARVEENRTEFVLYESRLLDISLSTALNPSVAAIMCEVLFKIGRS</sequence>
<dbReference type="SMART" id="SM01014">
    <property type="entry name" value="ARID"/>
    <property type="match status" value="1"/>
</dbReference>
<dbReference type="Proteomes" id="UP000503349">
    <property type="component" value="Chromosome 18"/>
</dbReference>
<keyword evidence="2" id="KW-0597">Phosphoprotein</keyword>
<feature type="region of interest" description="Disordered" evidence="5">
    <location>
        <begin position="1853"/>
        <end position="1893"/>
    </location>
</feature>